<dbReference type="GO" id="GO:0022857">
    <property type="term" value="F:transmembrane transporter activity"/>
    <property type="evidence" value="ECO:0007669"/>
    <property type="project" value="InterPro"/>
</dbReference>
<evidence type="ECO:0000256" key="4">
    <source>
        <dbReference type="ARBA" id="ARBA00023136"/>
    </source>
</evidence>
<feature type="domain" description="Major facilitator superfamily (MFS) profile" evidence="6">
    <location>
        <begin position="25"/>
        <end position="510"/>
    </location>
</feature>
<accession>A0A9J7DZS8</accession>
<sequence length="551" mass="62528">MDSLYERAISEVGQEGKFQITFDIFYNVLLSGLWSMAYNNIILALTITPHICKLPQKPTNVTEYYWKSKYIPTSVEDAVGATKFSDCLIYTNQELNKTKECDIFEYDQTWFETTIPSENNWVCGNDINVANVFAYSKIGEIIGSFIFGWYGDVYGRRLTYIISLAMLVVGRFVSILASSSFVLFTIGCIIASLPSWSATQSTAIVSLEISSPKRRASVAKLRLISMSLGMCLMPLFYLWLRNWKPFMIVTTATQIPYLLLSWKLIESPQWLWVNRKTKDCVKSLKRIAKVNKTKLSSPTEEEILTSGVAEANETEVLGPLALFSGWRLATNTILQLFLWVCVSINYTVVLLSSAEKSNGNPFLDFAWQSLAEIPGFFIASWLANNIGRRYTGIISTAITASIWIFYGFREIYVADWLHSQWLGSSFVFINRLTITVSYYIINLFNMELYPTCLRQTGMSLGNVVSGGAGAIAPYILYLGRRYSSHYQNAILIFATIFGGILTSFFLPETLNAKLPETFEDAQRFGRRRRNRTFYMSVNLKNETIDSNLPNI</sequence>
<evidence type="ECO:0000313" key="8">
    <source>
        <dbReference type="RefSeq" id="XP_022819822.1"/>
    </source>
</evidence>
<dbReference type="KEGG" id="sliu:111351862"/>
<dbReference type="PANTHER" id="PTHR24064">
    <property type="entry name" value="SOLUTE CARRIER FAMILY 22 MEMBER"/>
    <property type="match status" value="1"/>
</dbReference>
<feature type="transmembrane region" description="Helical" evidence="5">
    <location>
        <begin position="333"/>
        <end position="353"/>
    </location>
</feature>
<feature type="transmembrane region" description="Helical" evidence="5">
    <location>
        <begin position="365"/>
        <end position="383"/>
    </location>
</feature>
<feature type="transmembrane region" description="Helical" evidence="5">
    <location>
        <begin position="183"/>
        <end position="209"/>
    </location>
</feature>
<evidence type="ECO:0000256" key="1">
    <source>
        <dbReference type="ARBA" id="ARBA00004141"/>
    </source>
</evidence>
<keyword evidence="7" id="KW-1185">Reference proteome</keyword>
<dbReference type="OrthoDB" id="5296287at2759"/>
<feature type="transmembrane region" description="Helical" evidence="5">
    <location>
        <begin position="24"/>
        <end position="47"/>
    </location>
</feature>
<feature type="transmembrane region" description="Helical" evidence="5">
    <location>
        <begin position="390"/>
        <end position="409"/>
    </location>
</feature>
<dbReference type="SUPFAM" id="SSF103473">
    <property type="entry name" value="MFS general substrate transporter"/>
    <property type="match status" value="1"/>
</dbReference>
<keyword evidence="3 5" id="KW-1133">Transmembrane helix</keyword>
<dbReference type="Pfam" id="PF00083">
    <property type="entry name" value="Sugar_tr"/>
    <property type="match status" value="1"/>
</dbReference>
<organism evidence="7 8">
    <name type="scientific">Spodoptera litura</name>
    <name type="common">Asian cotton leafworm</name>
    <dbReference type="NCBI Taxonomy" id="69820"/>
    <lineage>
        <taxon>Eukaryota</taxon>
        <taxon>Metazoa</taxon>
        <taxon>Ecdysozoa</taxon>
        <taxon>Arthropoda</taxon>
        <taxon>Hexapoda</taxon>
        <taxon>Insecta</taxon>
        <taxon>Pterygota</taxon>
        <taxon>Neoptera</taxon>
        <taxon>Endopterygota</taxon>
        <taxon>Lepidoptera</taxon>
        <taxon>Glossata</taxon>
        <taxon>Ditrysia</taxon>
        <taxon>Noctuoidea</taxon>
        <taxon>Noctuidae</taxon>
        <taxon>Amphipyrinae</taxon>
        <taxon>Spodoptera</taxon>
    </lineage>
</organism>
<gene>
    <name evidence="8" type="primary">LOC111351862</name>
</gene>
<dbReference type="InterPro" id="IPR005828">
    <property type="entry name" value="MFS_sugar_transport-like"/>
</dbReference>
<feature type="transmembrane region" description="Helical" evidence="5">
    <location>
        <begin position="421"/>
        <end position="444"/>
    </location>
</feature>
<protein>
    <submittedName>
        <fullName evidence="8">Solute carrier family 22 member 4 isoform X1</fullName>
    </submittedName>
</protein>
<keyword evidence="4 5" id="KW-0472">Membrane</keyword>
<evidence type="ECO:0000256" key="5">
    <source>
        <dbReference type="SAM" id="Phobius"/>
    </source>
</evidence>
<feature type="transmembrane region" description="Helical" evidence="5">
    <location>
        <begin position="456"/>
        <end position="477"/>
    </location>
</feature>
<comment type="subcellular location">
    <subcellularLocation>
        <location evidence="1">Membrane</location>
        <topology evidence="1">Multi-pass membrane protein</topology>
    </subcellularLocation>
</comment>
<feature type="transmembrane region" description="Helical" evidence="5">
    <location>
        <begin position="221"/>
        <end position="240"/>
    </location>
</feature>
<evidence type="ECO:0000259" key="6">
    <source>
        <dbReference type="PROSITE" id="PS50850"/>
    </source>
</evidence>
<dbReference type="AlphaFoldDB" id="A0A9J7DZS8"/>
<dbReference type="Gene3D" id="1.20.1250.20">
    <property type="entry name" value="MFS general substrate transporter like domains"/>
    <property type="match status" value="1"/>
</dbReference>
<dbReference type="GO" id="GO:0016020">
    <property type="term" value="C:membrane"/>
    <property type="evidence" value="ECO:0007669"/>
    <property type="project" value="UniProtKB-SubCell"/>
</dbReference>
<feature type="transmembrane region" description="Helical" evidence="5">
    <location>
        <begin position="489"/>
        <end position="506"/>
    </location>
</feature>
<dbReference type="InterPro" id="IPR036259">
    <property type="entry name" value="MFS_trans_sf"/>
</dbReference>
<proteinExistence type="predicted"/>
<name>A0A9J7DZS8_SPOLT</name>
<evidence type="ECO:0000313" key="7">
    <source>
        <dbReference type="Proteomes" id="UP000301870"/>
    </source>
</evidence>
<dbReference type="InterPro" id="IPR020846">
    <property type="entry name" value="MFS_dom"/>
</dbReference>
<evidence type="ECO:0000256" key="3">
    <source>
        <dbReference type="ARBA" id="ARBA00022989"/>
    </source>
</evidence>
<dbReference type="PROSITE" id="PS50850">
    <property type="entry name" value="MFS"/>
    <property type="match status" value="1"/>
</dbReference>
<dbReference type="Proteomes" id="UP000301870">
    <property type="component" value="Chromosome 14"/>
</dbReference>
<reference evidence="8" key="1">
    <citation type="submission" date="2025-08" db="UniProtKB">
        <authorList>
            <consortium name="RefSeq"/>
        </authorList>
    </citation>
    <scope>IDENTIFICATION</scope>
    <source>
        <strain evidence="8">Ishihara</strain>
        <tissue evidence="8">Whole body</tissue>
    </source>
</reference>
<keyword evidence="2 5" id="KW-0812">Transmembrane</keyword>
<evidence type="ECO:0000256" key="2">
    <source>
        <dbReference type="ARBA" id="ARBA00022692"/>
    </source>
</evidence>
<dbReference type="GeneID" id="111351862"/>
<dbReference type="RefSeq" id="XP_022819822.1">
    <property type="nucleotide sequence ID" value="XM_022964054.1"/>
</dbReference>